<name>A0ACD5VYX0_AVESA</name>
<reference evidence="1" key="2">
    <citation type="submission" date="2025-09" db="UniProtKB">
        <authorList>
            <consortium name="EnsemblPlants"/>
        </authorList>
    </citation>
    <scope>IDENTIFICATION</scope>
</reference>
<reference evidence="1" key="1">
    <citation type="submission" date="2021-05" db="EMBL/GenBank/DDBJ databases">
        <authorList>
            <person name="Scholz U."/>
            <person name="Mascher M."/>
            <person name="Fiebig A."/>
        </authorList>
    </citation>
    <scope>NUCLEOTIDE SEQUENCE [LARGE SCALE GENOMIC DNA]</scope>
</reference>
<organism evidence="1 2">
    <name type="scientific">Avena sativa</name>
    <name type="common">Oat</name>
    <dbReference type="NCBI Taxonomy" id="4498"/>
    <lineage>
        <taxon>Eukaryota</taxon>
        <taxon>Viridiplantae</taxon>
        <taxon>Streptophyta</taxon>
        <taxon>Embryophyta</taxon>
        <taxon>Tracheophyta</taxon>
        <taxon>Spermatophyta</taxon>
        <taxon>Magnoliopsida</taxon>
        <taxon>Liliopsida</taxon>
        <taxon>Poales</taxon>
        <taxon>Poaceae</taxon>
        <taxon>BOP clade</taxon>
        <taxon>Pooideae</taxon>
        <taxon>Poodae</taxon>
        <taxon>Poeae</taxon>
        <taxon>Poeae Chloroplast Group 1 (Aveneae type)</taxon>
        <taxon>Aveninae</taxon>
        <taxon>Avena</taxon>
    </lineage>
</organism>
<dbReference type="Proteomes" id="UP001732700">
    <property type="component" value="Chromosome 3D"/>
</dbReference>
<sequence length="85" mass="8695">MEGSSTRTPEITIAPAPRPAAGGGGAVDAVKAASKEPVSPGSPSAVAAGRRERDRGVVSLPGWKLDSLCKESGSPPLMMARFPYF</sequence>
<dbReference type="EnsemblPlants" id="AVESA.00010b.r2.3DG0519480.1">
    <property type="protein sequence ID" value="AVESA.00010b.r2.3DG0519480.1.CDS.1"/>
    <property type="gene ID" value="AVESA.00010b.r2.3DG0519480"/>
</dbReference>
<keyword evidence="2" id="KW-1185">Reference proteome</keyword>
<accession>A0ACD5VYX0</accession>
<proteinExistence type="predicted"/>
<evidence type="ECO:0000313" key="2">
    <source>
        <dbReference type="Proteomes" id="UP001732700"/>
    </source>
</evidence>
<evidence type="ECO:0000313" key="1">
    <source>
        <dbReference type="EnsemblPlants" id="AVESA.00010b.r2.3DG0519480.1.CDS.1"/>
    </source>
</evidence>
<protein>
    <submittedName>
        <fullName evidence="1">Uncharacterized protein</fullName>
    </submittedName>
</protein>